<dbReference type="EMBL" id="JAYWVC010000152">
    <property type="protein sequence ID" value="MED7826340.1"/>
    <property type="molecule type" value="Genomic_DNA"/>
</dbReference>
<evidence type="ECO:0000313" key="2">
    <source>
        <dbReference type="EMBL" id="MED7826340.1"/>
    </source>
</evidence>
<proteinExistence type="predicted"/>
<dbReference type="RefSeq" id="WP_329510740.1">
    <property type="nucleotide sequence ID" value="NZ_BAAAYZ010000177.1"/>
</dbReference>
<keyword evidence="1" id="KW-0472">Membrane</keyword>
<reference evidence="2" key="1">
    <citation type="submission" date="2024-01" db="EMBL/GenBank/DDBJ databases">
        <title>First draft genome sequence data of TA4-1, the type strain of Gram-positive actinobacterium Streptomyces chiangmaiensis.</title>
        <authorList>
            <person name="Yasawong M."/>
            <person name="Nantapong N."/>
        </authorList>
    </citation>
    <scope>NUCLEOTIDE SEQUENCE</scope>
    <source>
        <strain evidence="2">TA4-1</strain>
    </source>
</reference>
<name>A0ABU7FQE7_9ACTN</name>
<dbReference type="PANTHER" id="PTHR31272:SF4">
    <property type="entry name" value="CYTOCHROME C-TYPE BIOGENESIS PROTEIN HI_1454-RELATED"/>
    <property type="match status" value="1"/>
</dbReference>
<accession>A0ABU7FQE7</accession>
<keyword evidence="1" id="KW-0812">Transmembrane</keyword>
<feature type="transmembrane region" description="Helical" evidence="1">
    <location>
        <begin position="121"/>
        <end position="147"/>
    </location>
</feature>
<keyword evidence="1" id="KW-1133">Transmembrane helix</keyword>
<comment type="caution">
    <text evidence="2">The sequence shown here is derived from an EMBL/GenBank/DDBJ whole genome shotgun (WGS) entry which is preliminary data.</text>
</comment>
<dbReference type="PANTHER" id="PTHR31272">
    <property type="entry name" value="CYTOCHROME C-TYPE BIOGENESIS PROTEIN HI_1454-RELATED"/>
    <property type="match status" value="1"/>
</dbReference>
<dbReference type="InterPro" id="IPR051790">
    <property type="entry name" value="Cytochrome_c-biogenesis_DsbD"/>
</dbReference>
<gene>
    <name evidence="2" type="ORF">VXC91_31420</name>
</gene>
<evidence type="ECO:0000313" key="3">
    <source>
        <dbReference type="Proteomes" id="UP001333996"/>
    </source>
</evidence>
<keyword evidence="3" id="KW-1185">Reference proteome</keyword>
<feature type="transmembrane region" description="Helical" evidence="1">
    <location>
        <begin position="254"/>
        <end position="276"/>
    </location>
</feature>
<organism evidence="2 3">
    <name type="scientific">Streptomyces chiangmaiensis</name>
    <dbReference type="NCBI Taxonomy" id="766497"/>
    <lineage>
        <taxon>Bacteria</taxon>
        <taxon>Bacillati</taxon>
        <taxon>Actinomycetota</taxon>
        <taxon>Actinomycetes</taxon>
        <taxon>Kitasatosporales</taxon>
        <taxon>Streptomycetaceae</taxon>
        <taxon>Streptomyces</taxon>
    </lineage>
</organism>
<sequence>MSELLFGTTLLASFFGGVVALLAPCCISVMLPAYFATGFHSRGRVVAATLAFGAGVATVIVPIGLGAAAASAALQHYHLWVYLAGGLLILIGGLAVLYGWKPNLPMPSGRAPGGHGFGAAYALGAFSGIASACCAPVLAGVAVLSGATASFPAALSVGLVYVLGMVAPLVVIALAWERGRKGPARVLQGRQVRLHIGRWQRSLALGDLLAGALLVVMGILTVILAINGQSMPTSGWRVTLAADLQHAASVATGWLAWLPGWAVGLIAAAALALLIWHALRSRVPAQEPGEP</sequence>
<feature type="transmembrane region" description="Helical" evidence="1">
    <location>
        <begin position="47"/>
        <end position="73"/>
    </location>
</feature>
<feature type="transmembrane region" description="Helical" evidence="1">
    <location>
        <begin position="153"/>
        <end position="176"/>
    </location>
</feature>
<feature type="transmembrane region" description="Helical" evidence="1">
    <location>
        <begin position="12"/>
        <end position="35"/>
    </location>
</feature>
<dbReference type="Proteomes" id="UP001333996">
    <property type="component" value="Unassembled WGS sequence"/>
</dbReference>
<feature type="transmembrane region" description="Helical" evidence="1">
    <location>
        <begin position="203"/>
        <end position="226"/>
    </location>
</feature>
<protein>
    <submittedName>
        <fullName evidence="2">Cytochrome c biogenesis protein CcdA</fullName>
    </submittedName>
</protein>
<evidence type="ECO:0000256" key="1">
    <source>
        <dbReference type="SAM" id="Phobius"/>
    </source>
</evidence>
<feature type="transmembrane region" description="Helical" evidence="1">
    <location>
        <begin position="79"/>
        <end position="100"/>
    </location>
</feature>